<sequence>MNLKDDIQSEIRLITEKMDKVNDMPKLSTPFSHKRSPVKPKEEITNPFMTDLSHQENNQVLMKEASQLKEWKTFTGEGKYDHISFIKTIDMLQQDYAIQDELINERSEKRFYYGIRKTNGKNTWSWWKNEIITKWANDSLRYKIENAFENSFSDPDKDKPLTFLLKKAERLNSFYPEMSQKMVHIKILKKFSGELENSLRSRSIEP</sequence>
<comment type="caution">
    <text evidence="1">The sequence shown here is derived from an EMBL/GenBank/DDBJ whole genome shotgun (WGS) entry which is preliminary data.</text>
</comment>
<protein>
    <submittedName>
        <fullName evidence="1">Uncharacterized protein</fullName>
    </submittedName>
</protein>
<proteinExistence type="predicted"/>
<accession>A0A9Q3PLN3</accession>
<evidence type="ECO:0000313" key="2">
    <source>
        <dbReference type="Proteomes" id="UP000765509"/>
    </source>
</evidence>
<dbReference type="EMBL" id="AVOT02077907">
    <property type="protein sequence ID" value="MBW0565730.1"/>
    <property type="molecule type" value="Genomic_DNA"/>
</dbReference>
<dbReference type="Proteomes" id="UP000765509">
    <property type="component" value="Unassembled WGS sequence"/>
</dbReference>
<name>A0A9Q3PLN3_9BASI</name>
<evidence type="ECO:0000313" key="1">
    <source>
        <dbReference type="EMBL" id="MBW0565730.1"/>
    </source>
</evidence>
<reference evidence="1" key="1">
    <citation type="submission" date="2021-03" db="EMBL/GenBank/DDBJ databases">
        <title>Draft genome sequence of rust myrtle Austropuccinia psidii MF-1, a brazilian biotype.</title>
        <authorList>
            <person name="Quecine M.C."/>
            <person name="Pachon D.M.R."/>
            <person name="Bonatelli M.L."/>
            <person name="Correr F.H."/>
            <person name="Franceschini L.M."/>
            <person name="Leite T.F."/>
            <person name="Margarido G.R.A."/>
            <person name="Almeida C.A."/>
            <person name="Ferrarezi J.A."/>
            <person name="Labate C.A."/>
        </authorList>
    </citation>
    <scope>NUCLEOTIDE SEQUENCE</scope>
    <source>
        <strain evidence="1">MF-1</strain>
    </source>
</reference>
<keyword evidence="2" id="KW-1185">Reference proteome</keyword>
<dbReference type="AlphaFoldDB" id="A0A9Q3PLN3"/>
<organism evidence="1 2">
    <name type="scientific">Austropuccinia psidii MF-1</name>
    <dbReference type="NCBI Taxonomy" id="1389203"/>
    <lineage>
        <taxon>Eukaryota</taxon>
        <taxon>Fungi</taxon>
        <taxon>Dikarya</taxon>
        <taxon>Basidiomycota</taxon>
        <taxon>Pucciniomycotina</taxon>
        <taxon>Pucciniomycetes</taxon>
        <taxon>Pucciniales</taxon>
        <taxon>Sphaerophragmiaceae</taxon>
        <taxon>Austropuccinia</taxon>
    </lineage>
</organism>
<gene>
    <name evidence="1" type="ORF">O181_105445</name>
</gene>